<organism evidence="2 3">
    <name type="scientific">Pseudozyma hubeiensis (strain SY62)</name>
    <name type="common">Yeast</name>
    <dbReference type="NCBI Taxonomy" id="1305764"/>
    <lineage>
        <taxon>Eukaryota</taxon>
        <taxon>Fungi</taxon>
        <taxon>Dikarya</taxon>
        <taxon>Basidiomycota</taxon>
        <taxon>Ustilaginomycotina</taxon>
        <taxon>Ustilaginomycetes</taxon>
        <taxon>Ustilaginales</taxon>
        <taxon>Ustilaginaceae</taxon>
        <taxon>Pseudozyma</taxon>
    </lineage>
</organism>
<dbReference type="Proteomes" id="UP000014071">
    <property type="component" value="Unassembled WGS sequence"/>
</dbReference>
<evidence type="ECO:0000256" key="1">
    <source>
        <dbReference type="SAM" id="MobiDB-lite"/>
    </source>
</evidence>
<dbReference type="EMBL" id="DF238778">
    <property type="protein sequence ID" value="GAC93708.1"/>
    <property type="molecule type" value="Genomic_DNA"/>
</dbReference>
<dbReference type="GeneID" id="24106574"/>
<gene>
    <name evidence="2" type="ORF">PHSY_001273</name>
</gene>
<name>R9NY74_PSEHS</name>
<dbReference type="RefSeq" id="XP_012187295.1">
    <property type="nucleotide sequence ID" value="XM_012331905.1"/>
</dbReference>
<accession>R9NY74</accession>
<evidence type="ECO:0000313" key="2">
    <source>
        <dbReference type="EMBL" id="GAC93708.1"/>
    </source>
</evidence>
<dbReference type="AlphaFoldDB" id="R9NY74"/>
<keyword evidence="3" id="KW-1185">Reference proteome</keyword>
<protein>
    <submittedName>
        <fullName evidence="2">Uncharacterized protein</fullName>
    </submittedName>
</protein>
<feature type="region of interest" description="Disordered" evidence="1">
    <location>
        <begin position="22"/>
        <end position="41"/>
    </location>
</feature>
<dbReference type="HOGENOM" id="CLU_2672140_0_0_1"/>
<evidence type="ECO:0000313" key="3">
    <source>
        <dbReference type="Proteomes" id="UP000014071"/>
    </source>
</evidence>
<proteinExistence type="predicted"/>
<reference evidence="3" key="1">
    <citation type="journal article" date="2013" name="Genome Announc.">
        <title>Draft genome sequence of the basidiomycetous yeast-like fungus Pseudozyma hubeiensis SY62, which produces an abundant amount of the biosurfactant mannosylerythritol lipids.</title>
        <authorList>
            <person name="Konishi M."/>
            <person name="Hatada Y."/>
            <person name="Horiuchi J."/>
        </authorList>
    </citation>
    <scope>NUCLEOTIDE SEQUENCE [LARGE SCALE GENOMIC DNA]</scope>
    <source>
        <strain evidence="3">SY62</strain>
    </source>
</reference>
<sequence length="75" mass="8420">MSTQTRTYVSFMKSDAIARHSTAISSSNGTSKEAAVAEPVSTTDISMNRRRSLLLHIRAAEHVIREQRHQVYAFI</sequence>
<feature type="compositionally biased region" description="Polar residues" evidence="1">
    <location>
        <begin position="22"/>
        <end position="31"/>
    </location>
</feature>